<organism evidence="1 2">
    <name type="scientific">Pseudo-nitzschia multistriata</name>
    <dbReference type="NCBI Taxonomy" id="183589"/>
    <lineage>
        <taxon>Eukaryota</taxon>
        <taxon>Sar</taxon>
        <taxon>Stramenopiles</taxon>
        <taxon>Ochrophyta</taxon>
        <taxon>Bacillariophyta</taxon>
        <taxon>Bacillariophyceae</taxon>
        <taxon>Bacillariophycidae</taxon>
        <taxon>Bacillariales</taxon>
        <taxon>Bacillariaceae</taxon>
        <taxon>Pseudo-nitzschia</taxon>
    </lineage>
</organism>
<evidence type="ECO:0000313" key="2">
    <source>
        <dbReference type="Proteomes" id="UP000291116"/>
    </source>
</evidence>
<name>A0A448Z2L4_9STRA</name>
<reference evidence="1 2" key="1">
    <citation type="submission" date="2019-01" db="EMBL/GenBank/DDBJ databases">
        <authorList>
            <person name="Ferrante I. M."/>
        </authorList>
    </citation>
    <scope>NUCLEOTIDE SEQUENCE [LARGE SCALE GENOMIC DNA]</scope>
    <source>
        <strain evidence="1 2">B856</strain>
    </source>
</reference>
<proteinExistence type="predicted"/>
<dbReference type="Proteomes" id="UP000291116">
    <property type="component" value="Unassembled WGS sequence"/>
</dbReference>
<gene>
    <name evidence="1" type="ORF">PSNMU_V1.4_AUG-EV-PASAV3_0029860</name>
</gene>
<evidence type="ECO:0000313" key="1">
    <source>
        <dbReference type="EMBL" id="VEU36199.1"/>
    </source>
</evidence>
<keyword evidence="2" id="KW-1185">Reference proteome</keyword>
<dbReference type="AlphaFoldDB" id="A0A448Z2L4"/>
<dbReference type="EMBL" id="CAACVS010000081">
    <property type="protein sequence ID" value="VEU36199.1"/>
    <property type="molecule type" value="Genomic_DNA"/>
</dbReference>
<protein>
    <submittedName>
        <fullName evidence="1">Uncharacterized protein</fullName>
    </submittedName>
</protein>
<accession>A0A448Z2L4</accession>
<sequence>MGVAVDPGLDFLRMVRMDDLVGVGDSKDRSAVDSMGVVGNCTSDHPHGRQRDIAAVVNRSGIDYAHLAAADCVHFEPHHRLRIRVNLGVGLHLYSRDTMLPRLEFAKTGLSNEASLFLHNIDVLSPSRVRIAAIAALMMMFSFS</sequence>